<organism evidence="1 2">
    <name type="scientific">Anoxybacterium hadale</name>
    <dbReference type="NCBI Taxonomy" id="3408580"/>
    <lineage>
        <taxon>Bacteria</taxon>
        <taxon>Bacillati</taxon>
        <taxon>Bacillota</taxon>
        <taxon>Clostridia</taxon>
        <taxon>Peptostreptococcales</taxon>
        <taxon>Anaerovoracaceae</taxon>
        <taxon>Anoxybacterium</taxon>
    </lineage>
</organism>
<proteinExistence type="predicted"/>
<keyword evidence="2" id="KW-1185">Reference proteome</keyword>
<dbReference type="EMBL" id="CP042469">
    <property type="protein sequence ID" value="QOX64240.1"/>
    <property type="molecule type" value="Genomic_DNA"/>
</dbReference>
<sequence>MRLSTALPAKEKKMVELPLVEDVINAVIGSEIELPCLLAIWMSYSMSEVRGIKASAIDEKGYITIKDVIVDVDGKPVSKSKTKAFARTRKSKLPEYLFNLIKNQETYKRAKETGTDEYLITLTGKGIYNRFLTIQKAAGLPHTRFHDLRHMNASVMLKLNIPDKYAMERGGWITSHTLKKVYQHTFSDERKVIDDRIDSYFENIINPTEEES</sequence>
<gene>
    <name evidence="1" type="ORF">FRZ06_13265</name>
</gene>
<accession>A0ACD1ACN1</accession>
<name>A0ACD1ACN1_9FIRM</name>
<evidence type="ECO:0000313" key="2">
    <source>
        <dbReference type="Proteomes" id="UP000594014"/>
    </source>
</evidence>
<dbReference type="Proteomes" id="UP000594014">
    <property type="component" value="Chromosome"/>
</dbReference>
<reference evidence="1" key="1">
    <citation type="submission" date="2019-08" db="EMBL/GenBank/DDBJ databases">
        <title>Genome sequence of Clostridiales bacterium MT110.</title>
        <authorList>
            <person name="Cao J."/>
        </authorList>
    </citation>
    <scope>NUCLEOTIDE SEQUENCE</scope>
    <source>
        <strain evidence="1">MT110</strain>
    </source>
</reference>
<evidence type="ECO:0000313" key="1">
    <source>
        <dbReference type="EMBL" id="QOX64240.1"/>
    </source>
</evidence>
<protein>
    <submittedName>
        <fullName evidence="1">Tyrosine-type recombinase/integrase</fullName>
    </submittedName>
</protein>